<dbReference type="EMBL" id="JAHWGL010000074">
    <property type="protein sequence ID" value="MBW3130018.1"/>
    <property type="molecule type" value="Genomic_DNA"/>
</dbReference>
<evidence type="ECO:0000313" key="6">
    <source>
        <dbReference type="Proteomes" id="UP000826188"/>
    </source>
</evidence>
<dbReference type="SMART" id="SM00606">
    <property type="entry name" value="CBD_IV"/>
    <property type="match status" value="1"/>
</dbReference>
<dbReference type="InterPro" id="IPR005084">
    <property type="entry name" value="CBM6"/>
</dbReference>
<keyword evidence="1" id="KW-0732">Signal</keyword>
<dbReference type="CDD" id="cd04080">
    <property type="entry name" value="CBM6_cellulase-like"/>
    <property type="match status" value="1"/>
</dbReference>
<dbReference type="Pfam" id="PF03422">
    <property type="entry name" value="CBM_6"/>
    <property type="match status" value="1"/>
</dbReference>
<evidence type="ECO:0000256" key="2">
    <source>
        <dbReference type="ARBA" id="ARBA00022801"/>
    </source>
</evidence>
<dbReference type="InterPro" id="IPR006584">
    <property type="entry name" value="Cellulose-bd_IV"/>
</dbReference>
<name>A0ABS6X4R5_9BACT</name>
<evidence type="ECO:0000259" key="4">
    <source>
        <dbReference type="PROSITE" id="PS51175"/>
    </source>
</evidence>
<proteinExistence type="predicted"/>
<evidence type="ECO:0000256" key="1">
    <source>
        <dbReference type="ARBA" id="ARBA00022729"/>
    </source>
</evidence>
<gene>
    <name evidence="5" type="ORF">KYK14_15740</name>
</gene>
<protein>
    <submittedName>
        <fullName evidence="5">Cellulase family glycosylhydrolase</fullName>
    </submittedName>
</protein>
<comment type="caution">
    <text evidence="5">The sequence shown here is derived from an EMBL/GenBank/DDBJ whole genome shotgun (WGS) entry which is preliminary data.</text>
</comment>
<dbReference type="Pfam" id="PF00150">
    <property type="entry name" value="Cellulase"/>
    <property type="match status" value="1"/>
</dbReference>
<reference evidence="5 6" key="1">
    <citation type="submission" date="2021-07" db="EMBL/GenBank/DDBJ databases">
        <title>Hymenobacter profundi sp. nov., isolated from deep-sea water.</title>
        <authorList>
            <person name="Kim M.K."/>
        </authorList>
    </citation>
    <scope>NUCLEOTIDE SEQUENCE [LARGE SCALE GENOMIC DNA]</scope>
    <source>
        <strain evidence="5 6">M2</strain>
    </source>
</reference>
<evidence type="ECO:0000256" key="3">
    <source>
        <dbReference type="ARBA" id="ARBA00023295"/>
    </source>
</evidence>
<dbReference type="PANTHER" id="PTHR31297:SF13">
    <property type="entry name" value="PUTATIVE-RELATED"/>
    <property type="match status" value="1"/>
</dbReference>
<dbReference type="RefSeq" id="WP_219160135.1">
    <property type="nucleotide sequence ID" value="NZ_JAHWGL010000074.1"/>
</dbReference>
<dbReference type="InterPro" id="IPR001547">
    <property type="entry name" value="Glyco_hydro_5"/>
</dbReference>
<evidence type="ECO:0000313" key="5">
    <source>
        <dbReference type="EMBL" id="MBW3130018.1"/>
    </source>
</evidence>
<keyword evidence="2" id="KW-0378">Hydrolase</keyword>
<dbReference type="PROSITE" id="PS51175">
    <property type="entry name" value="CBM6"/>
    <property type="match status" value="1"/>
</dbReference>
<dbReference type="PANTHER" id="PTHR31297">
    <property type="entry name" value="GLUCAN ENDO-1,6-BETA-GLUCOSIDASE B"/>
    <property type="match status" value="1"/>
</dbReference>
<feature type="domain" description="CBM6" evidence="4">
    <location>
        <begin position="463"/>
        <end position="591"/>
    </location>
</feature>
<dbReference type="Proteomes" id="UP000826188">
    <property type="component" value="Unassembled WGS sequence"/>
</dbReference>
<keyword evidence="6" id="KW-1185">Reference proteome</keyword>
<keyword evidence="3" id="KW-0326">Glycosidase</keyword>
<accession>A0ABS6X4R5</accession>
<dbReference type="InterPro" id="IPR050386">
    <property type="entry name" value="Glycosyl_hydrolase_5"/>
</dbReference>
<sequence length="601" mass="67003">MLLLISSNSEGQNLLRAKGASIVDEQGKEVILKGVGLGGWLLQESYMLGTDTLNAQGHIKRAMRRTMSASEVEEFYQQYRDGFITKADIDFIAAQGFNCVRLPIHYDLFLTAAQRRVREQALDQASAVPAYVAALAKWYDADQLFTNPKELDGFRYIDNLLAWCKANKLYVILDLHAVPGGQGADRNINDGIVPLDLWKRRDAKKRLIYQDVTVRLWQKLAVRYRNEPWVAMYDVINEPHGMDAAHDMAGDNSEAQTLYSRLITAIRAQGDKHLIMLEGNGYGNEYTNLTPDKLPIKDKTNLVYNAHRYWCTNDPTVGDANPNQINLIHNLVAFRERWQVPVWVGETGENSNEWLTAAAQALNEQHIGWCHWNVKRVAGTTSLLNIKPYGSILTSEGRDNLLRNIQFRNCEPNRDVLDALMRQPGTTATKAYTSLTLPGTIAATHYDMGRAGTAYQDSVYQKTDYRRPDGWNLGGASRNDGVDVGLAHDGDNTALAVQHMTGGEWLQYTVNIKKAGRYMMQARVANEDATPAELQLRVANRPIATLAVPPTTNAGTWTTLTTMTSALPVGQHTLRVYVVEPGARLGWLQFNLVAASAQGGQ</sequence>
<organism evidence="5 6">
    <name type="scientific">Hymenobacter profundi</name>
    <dbReference type="NCBI Taxonomy" id="1982110"/>
    <lineage>
        <taxon>Bacteria</taxon>
        <taxon>Pseudomonadati</taxon>
        <taxon>Bacteroidota</taxon>
        <taxon>Cytophagia</taxon>
        <taxon>Cytophagales</taxon>
        <taxon>Hymenobacteraceae</taxon>
        <taxon>Hymenobacter</taxon>
    </lineage>
</organism>